<keyword evidence="2" id="KW-0732">Signal</keyword>
<accession>A0A5C5YGQ3</accession>
<dbReference type="RefSeq" id="WP_146589527.1">
    <property type="nucleotide sequence ID" value="NZ_SJPO01000009.1"/>
</dbReference>
<feature type="region of interest" description="Disordered" evidence="1">
    <location>
        <begin position="30"/>
        <end position="52"/>
    </location>
</feature>
<dbReference type="AlphaFoldDB" id="A0A5C5YGQ3"/>
<dbReference type="OrthoDB" id="278342at2"/>
<evidence type="ECO:0000313" key="3">
    <source>
        <dbReference type="EMBL" id="TWT73751.1"/>
    </source>
</evidence>
<evidence type="ECO:0000313" key="4">
    <source>
        <dbReference type="Proteomes" id="UP000318478"/>
    </source>
</evidence>
<dbReference type="Proteomes" id="UP000318478">
    <property type="component" value="Unassembled WGS sequence"/>
</dbReference>
<evidence type="ECO:0000256" key="2">
    <source>
        <dbReference type="SAM" id="SignalP"/>
    </source>
</evidence>
<dbReference type="EMBL" id="SJPO01000009">
    <property type="protein sequence ID" value="TWT73751.1"/>
    <property type="molecule type" value="Genomic_DNA"/>
</dbReference>
<comment type="caution">
    <text evidence="3">The sequence shown here is derived from an EMBL/GenBank/DDBJ whole genome shotgun (WGS) entry which is preliminary data.</text>
</comment>
<protein>
    <recommendedName>
        <fullName evidence="5">Bacterial type II and III secretion system protein</fullName>
    </recommendedName>
</protein>
<proteinExistence type="predicted"/>
<reference evidence="3 4" key="1">
    <citation type="submission" date="2019-02" db="EMBL/GenBank/DDBJ databases">
        <title>Deep-cultivation of Planctomycetes and their phenomic and genomic characterization uncovers novel biology.</title>
        <authorList>
            <person name="Wiegand S."/>
            <person name="Jogler M."/>
            <person name="Boedeker C."/>
            <person name="Pinto D."/>
            <person name="Vollmers J."/>
            <person name="Rivas-Marin E."/>
            <person name="Kohn T."/>
            <person name="Peeters S.H."/>
            <person name="Heuer A."/>
            <person name="Rast P."/>
            <person name="Oberbeckmann S."/>
            <person name="Bunk B."/>
            <person name="Jeske O."/>
            <person name="Meyerdierks A."/>
            <person name="Storesund J.E."/>
            <person name="Kallscheuer N."/>
            <person name="Luecker S."/>
            <person name="Lage O.M."/>
            <person name="Pohl T."/>
            <person name="Merkel B.J."/>
            <person name="Hornburger P."/>
            <person name="Mueller R.-W."/>
            <person name="Bruemmer F."/>
            <person name="Labrenz M."/>
            <person name="Spormann A.M."/>
            <person name="Op Den Camp H."/>
            <person name="Overmann J."/>
            <person name="Amann R."/>
            <person name="Jetten M.S.M."/>
            <person name="Mascher T."/>
            <person name="Medema M.H."/>
            <person name="Devos D.P."/>
            <person name="Kaster A.-K."/>
            <person name="Ovreas L."/>
            <person name="Rohde M."/>
            <person name="Galperin M.Y."/>
            <person name="Jogler C."/>
        </authorList>
    </citation>
    <scope>NUCLEOTIDE SEQUENCE [LARGE SCALE GENOMIC DNA]</scope>
    <source>
        <strain evidence="3 4">Pla123a</strain>
    </source>
</reference>
<feature type="signal peptide" evidence="2">
    <location>
        <begin position="1"/>
        <end position="29"/>
    </location>
</feature>
<name>A0A5C5YGQ3_9BACT</name>
<organism evidence="3 4">
    <name type="scientific">Posidoniimonas polymericola</name>
    <dbReference type="NCBI Taxonomy" id="2528002"/>
    <lineage>
        <taxon>Bacteria</taxon>
        <taxon>Pseudomonadati</taxon>
        <taxon>Planctomycetota</taxon>
        <taxon>Planctomycetia</taxon>
        <taxon>Pirellulales</taxon>
        <taxon>Lacipirellulaceae</taxon>
        <taxon>Posidoniimonas</taxon>
    </lineage>
</organism>
<evidence type="ECO:0000256" key="1">
    <source>
        <dbReference type="SAM" id="MobiDB-lite"/>
    </source>
</evidence>
<keyword evidence="4" id="KW-1185">Reference proteome</keyword>
<sequence length="295" mass="31577" precursor="true">MDGAPARPRPHLTIGIALALLTAASVAPAAETPSVTFGRRPTPSGEQLDQTTEVGLTLKTQIRKQREVLEKQQSEVVRTRRRVLEPVLVEDGVTTAAYVRYLQSSARHNDSPPQTDPIAGKSYYCRRIGDAIQVLTRDGAEPPVEEKKLVAENMEPLGKPNPLADYLAGKTVSVGDKLALPVDVAQRLLGLGGTLGEVTKFELTLTTLAEQDGQPCAVFQADIEAQRTDGSQMRLLIGGPMTIEAATCRAVSSELSGPIGMSHSLNDPRGRLQLDSTGRVKVRVSSRPASEGAAR</sequence>
<feature type="chain" id="PRO_5023150551" description="Bacterial type II and III secretion system protein" evidence="2">
    <location>
        <begin position="30"/>
        <end position="295"/>
    </location>
</feature>
<evidence type="ECO:0008006" key="5">
    <source>
        <dbReference type="Google" id="ProtNLM"/>
    </source>
</evidence>
<gene>
    <name evidence="3" type="ORF">Pla123a_36440</name>
</gene>